<comment type="caution">
    <text evidence="1">The sequence shown here is derived from an EMBL/GenBank/DDBJ whole genome shotgun (WGS) entry which is preliminary data.</text>
</comment>
<reference evidence="1" key="1">
    <citation type="journal article" date="2014" name="Front. Microbiol.">
        <title>High frequency of phylogenetically diverse reductive dehalogenase-homologous genes in deep subseafloor sedimentary metagenomes.</title>
        <authorList>
            <person name="Kawai M."/>
            <person name="Futagami T."/>
            <person name="Toyoda A."/>
            <person name="Takaki Y."/>
            <person name="Nishi S."/>
            <person name="Hori S."/>
            <person name="Arai W."/>
            <person name="Tsubouchi T."/>
            <person name="Morono Y."/>
            <person name="Uchiyama I."/>
            <person name="Ito T."/>
            <person name="Fujiyama A."/>
            <person name="Inagaki F."/>
            <person name="Takami H."/>
        </authorList>
    </citation>
    <scope>NUCLEOTIDE SEQUENCE</scope>
    <source>
        <strain evidence="1">Expedition CK06-06</strain>
    </source>
</reference>
<protein>
    <submittedName>
        <fullName evidence="1">Uncharacterized protein</fullName>
    </submittedName>
</protein>
<accession>X1B0I0</accession>
<dbReference type="EMBL" id="BART01013186">
    <property type="protein sequence ID" value="GAG89199.1"/>
    <property type="molecule type" value="Genomic_DNA"/>
</dbReference>
<gene>
    <name evidence="1" type="ORF">S01H4_27113</name>
</gene>
<name>X1B0I0_9ZZZZ</name>
<evidence type="ECO:0000313" key="1">
    <source>
        <dbReference type="EMBL" id="GAG89199.1"/>
    </source>
</evidence>
<sequence length="71" mass="8183">MKVKPSNFGRFFIIGRQLGWDPEKWEWTVKGLVGPSGITPKLNDIIDELDQDKYLNCGSSFYKVSIDCWSK</sequence>
<proteinExistence type="predicted"/>
<organism evidence="1">
    <name type="scientific">marine sediment metagenome</name>
    <dbReference type="NCBI Taxonomy" id="412755"/>
    <lineage>
        <taxon>unclassified sequences</taxon>
        <taxon>metagenomes</taxon>
        <taxon>ecological metagenomes</taxon>
    </lineage>
</organism>
<dbReference type="AlphaFoldDB" id="X1B0I0"/>